<keyword evidence="3" id="KW-1185">Reference proteome</keyword>
<evidence type="ECO:0000313" key="3">
    <source>
        <dbReference type="Proteomes" id="UP000019484"/>
    </source>
</evidence>
<evidence type="ECO:0000256" key="1">
    <source>
        <dbReference type="SAM" id="MobiDB-lite"/>
    </source>
</evidence>
<feature type="non-terminal residue" evidence="2">
    <location>
        <position position="788"/>
    </location>
</feature>
<dbReference type="OrthoDB" id="4160379at2759"/>
<dbReference type="RefSeq" id="XP_007727825.1">
    <property type="nucleotide sequence ID" value="XM_007729635.1"/>
</dbReference>
<evidence type="ECO:0000313" key="2">
    <source>
        <dbReference type="EMBL" id="EXJ79513.1"/>
    </source>
</evidence>
<organism evidence="2 3">
    <name type="scientific">Capronia coronata CBS 617.96</name>
    <dbReference type="NCBI Taxonomy" id="1182541"/>
    <lineage>
        <taxon>Eukaryota</taxon>
        <taxon>Fungi</taxon>
        <taxon>Dikarya</taxon>
        <taxon>Ascomycota</taxon>
        <taxon>Pezizomycotina</taxon>
        <taxon>Eurotiomycetes</taxon>
        <taxon>Chaetothyriomycetidae</taxon>
        <taxon>Chaetothyriales</taxon>
        <taxon>Herpotrichiellaceae</taxon>
        <taxon>Capronia</taxon>
    </lineage>
</organism>
<dbReference type="eggNOG" id="KOG0351">
    <property type="taxonomic scope" value="Eukaryota"/>
</dbReference>
<accession>W9XH19</accession>
<dbReference type="GeneID" id="19163624"/>
<gene>
    <name evidence="2" type="ORF">A1O1_08777</name>
</gene>
<reference evidence="2 3" key="1">
    <citation type="submission" date="2013-03" db="EMBL/GenBank/DDBJ databases">
        <title>The Genome Sequence of Capronia coronata CBS 617.96.</title>
        <authorList>
            <consortium name="The Broad Institute Genomics Platform"/>
            <person name="Cuomo C."/>
            <person name="de Hoog S."/>
            <person name="Gorbushina A."/>
            <person name="Walker B."/>
            <person name="Young S.K."/>
            <person name="Zeng Q."/>
            <person name="Gargeya S."/>
            <person name="Fitzgerald M."/>
            <person name="Haas B."/>
            <person name="Abouelleil A."/>
            <person name="Allen A.W."/>
            <person name="Alvarado L."/>
            <person name="Arachchi H.M."/>
            <person name="Berlin A.M."/>
            <person name="Chapman S.B."/>
            <person name="Gainer-Dewar J."/>
            <person name="Goldberg J."/>
            <person name="Griggs A."/>
            <person name="Gujja S."/>
            <person name="Hansen M."/>
            <person name="Howarth C."/>
            <person name="Imamovic A."/>
            <person name="Ireland A."/>
            <person name="Larimer J."/>
            <person name="McCowan C."/>
            <person name="Murphy C."/>
            <person name="Pearson M."/>
            <person name="Poon T.W."/>
            <person name="Priest M."/>
            <person name="Roberts A."/>
            <person name="Saif S."/>
            <person name="Shea T."/>
            <person name="Sisk P."/>
            <person name="Sykes S."/>
            <person name="Wortman J."/>
            <person name="Nusbaum C."/>
            <person name="Birren B."/>
        </authorList>
    </citation>
    <scope>NUCLEOTIDE SEQUENCE [LARGE SCALE GENOMIC DNA]</scope>
    <source>
        <strain evidence="2 3">CBS 617.96</strain>
    </source>
</reference>
<name>W9XH19_9EURO</name>
<dbReference type="HOGENOM" id="CLU_003093_0_2_1"/>
<feature type="compositionally biased region" description="Acidic residues" evidence="1">
    <location>
        <begin position="177"/>
        <end position="206"/>
    </location>
</feature>
<comment type="caution">
    <text evidence="2">The sequence shown here is derived from an EMBL/GenBank/DDBJ whole genome shotgun (WGS) entry which is preliminary data.</text>
</comment>
<protein>
    <submittedName>
        <fullName evidence="2">Uncharacterized protein</fullName>
    </submittedName>
</protein>
<dbReference type="Proteomes" id="UP000019484">
    <property type="component" value="Unassembled WGS sequence"/>
</dbReference>
<sequence length="788" mass="90344">MTPWFERTGWIDTYGHLRRDILLQMTQLPTRQTQRAGFLLGTLTSRPGRSMSENVPIRSSPEAETRISSILRTVDSVFTRCEDTVRATPHPFLCWLRSRFLDQAYKAPFQLVLRDSTRRRYRRLWKRCLAFCLRYSRLSYVQQSMLGVPVTREQHACLQEMWHQTDLVDLVDKASEDDPDCDQDDKYSEDEDEIDDEEEDDDYLSEEEDCSYMPLEAVISSPSPTSDLNSVTRQPSLSDLVFQFSLLLCTQEYSNGRPSSSVLVFLSGIFGFTPGGQGYHRPRTYTQTLAALIHQQTLLLLESVLPIYGYPQLGISARPSQGQLSILQAMRRQYICAGCLTPIQECISLLQFGRQFLGSEGAAFFFQWSDDGQTLSFQGHHLRLSLFRQFAQSLVSEASELCHQLMGGWSPPYDLRNVRDLISCSTPGYSFVQDPRNDLQGAYLHLSSRICQEGPCPLIQNNQWVQTAVWKYLRLHEAFLVLLFQIFFVHGGQCPRTPDLSRLGAWNRSTALRGIYIYAGSICTIYRAAKSQRITGREFHVARFFPPAVNKLIYYYLVFIRPLVDLLLRRALGHRTTSSLFASNPFIAQQPLPRHWSTNDLTRWLRKSSQAVLKVPLGVQLYRQITTAMTEKHLRHVIQPTDLYCDVGPHADANRALVWQSGHRPLQRAANYGIDVDFPEKLQPALLERYRQASQQWHEFLTPLPPSERRPLRDLGENVPQHPRLPTITPSHPPKLLSPHPIDLTTPAAYLDLRLTLPRNPSVNILPSTRNQIISDTPSQLDPYLYNE</sequence>
<dbReference type="AlphaFoldDB" id="W9XH19"/>
<dbReference type="EMBL" id="AMWN01000009">
    <property type="protein sequence ID" value="EXJ79513.1"/>
    <property type="molecule type" value="Genomic_DNA"/>
</dbReference>
<dbReference type="STRING" id="1182541.W9XH19"/>
<proteinExistence type="predicted"/>
<feature type="region of interest" description="Disordered" evidence="1">
    <location>
        <begin position="174"/>
        <end position="206"/>
    </location>
</feature>